<dbReference type="GO" id="GO:0004596">
    <property type="term" value="F:protein-N-terminal amino-acid acetyltransferase activity"/>
    <property type="evidence" value="ECO:0007669"/>
    <property type="project" value="TreeGrafter"/>
</dbReference>
<reference evidence="5 6" key="1">
    <citation type="submission" date="2017-10" db="EMBL/GenBank/DDBJ databases">
        <title>A novel species of cold-tolerant Malassezia isolated from bats.</title>
        <authorList>
            <person name="Lorch J.M."/>
            <person name="Palmer J.M."/>
            <person name="Vanderwolf K.J."/>
            <person name="Schmidt K.Z."/>
            <person name="Verant M.L."/>
            <person name="Weller T.J."/>
            <person name="Blehert D.S."/>
        </authorList>
    </citation>
    <scope>NUCLEOTIDE SEQUENCE [LARGE SCALE GENOMIC DNA]</scope>
    <source>
        <strain evidence="5 6">NWHC:44797-103</strain>
    </source>
</reference>
<feature type="compositionally biased region" description="Basic and acidic residues" evidence="3">
    <location>
        <begin position="160"/>
        <end position="171"/>
    </location>
</feature>
<proteinExistence type="predicted"/>
<dbReference type="InterPro" id="IPR051646">
    <property type="entry name" value="NatB_acetyltransferase_subunit"/>
</dbReference>
<dbReference type="Pfam" id="PF00583">
    <property type="entry name" value="Acetyltransf_1"/>
    <property type="match status" value="1"/>
</dbReference>
<dbReference type="GO" id="GO:0031416">
    <property type="term" value="C:NatB complex"/>
    <property type="evidence" value="ECO:0007669"/>
    <property type="project" value="TreeGrafter"/>
</dbReference>
<dbReference type="Proteomes" id="UP000232875">
    <property type="component" value="Unassembled WGS sequence"/>
</dbReference>
<keyword evidence="2" id="KW-0012">Acyltransferase</keyword>
<evidence type="ECO:0000256" key="2">
    <source>
        <dbReference type="ARBA" id="ARBA00023315"/>
    </source>
</evidence>
<dbReference type="OrthoDB" id="10264728at2759"/>
<dbReference type="InterPro" id="IPR000182">
    <property type="entry name" value="GNAT_dom"/>
</dbReference>
<sequence length="185" mass="21182">MTTVRPFRAEDLFAFNNVNMDHWTETYSSGFYLRYLAQWPDMTLTACAPHTNQLMGYVLGKAEGCEPPSKNAKPDQLTLHGHVTAVTVAPEYRRLGVAQMMMDFFELISEHAYHAFFVDLFVRPSNVNAIGMYEKRGYSVYRRVNAYYRGNSVIPTEDGFDMRKSLPRDTKQQTARKNGRAVGAY</sequence>
<name>A0A2N1JGR2_9BASI</name>
<keyword evidence="1" id="KW-0808">Transferase</keyword>
<evidence type="ECO:0000313" key="5">
    <source>
        <dbReference type="EMBL" id="PKI85725.1"/>
    </source>
</evidence>
<evidence type="ECO:0000259" key="4">
    <source>
        <dbReference type="PROSITE" id="PS51186"/>
    </source>
</evidence>
<dbReference type="InterPro" id="IPR016181">
    <property type="entry name" value="Acyl_CoA_acyltransferase"/>
</dbReference>
<gene>
    <name evidence="5" type="primary">NAT3</name>
    <name evidence="5" type="ORF">MVES_000658</name>
</gene>
<evidence type="ECO:0000256" key="3">
    <source>
        <dbReference type="SAM" id="MobiDB-lite"/>
    </source>
</evidence>
<dbReference type="PANTHER" id="PTHR45910:SF1">
    <property type="entry name" value="N-ALPHA-ACETYLTRANSFERASE 20"/>
    <property type="match status" value="1"/>
</dbReference>
<dbReference type="Gene3D" id="3.40.630.30">
    <property type="match status" value="1"/>
</dbReference>
<dbReference type="PANTHER" id="PTHR45910">
    <property type="entry name" value="N-ALPHA-ACETYLTRANSFERASE 20"/>
    <property type="match status" value="1"/>
</dbReference>
<feature type="domain" description="N-acetyltransferase" evidence="4">
    <location>
        <begin position="2"/>
        <end position="167"/>
    </location>
</feature>
<dbReference type="SUPFAM" id="SSF55729">
    <property type="entry name" value="Acyl-CoA N-acyltransferases (Nat)"/>
    <property type="match status" value="1"/>
</dbReference>
<dbReference type="AlphaFoldDB" id="A0A2N1JGR2"/>
<evidence type="ECO:0000256" key="1">
    <source>
        <dbReference type="ARBA" id="ARBA00022679"/>
    </source>
</evidence>
<accession>A0A2N1JGR2</accession>
<dbReference type="CDD" id="cd04301">
    <property type="entry name" value="NAT_SF"/>
    <property type="match status" value="1"/>
</dbReference>
<keyword evidence="6" id="KW-1185">Reference proteome</keyword>
<dbReference type="EMBL" id="KZ454987">
    <property type="protein sequence ID" value="PKI85725.1"/>
    <property type="molecule type" value="Genomic_DNA"/>
</dbReference>
<feature type="region of interest" description="Disordered" evidence="3">
    <location>
        <begin position="160"/>
        <end position="185"/>
    </location>
</feature>
<protein>
    <submittedName>
        <fullName evidence="5">Nat3p</fullName>
    </submittedName>
</protein>
<evidence type="ECO:0000313" key="6">
    <source>
        <dbReference type="Proteomes" id="UP000232875"/>
    </source>
</evidence>
<dbReference type="PROSITE" id="PS51186">
    <property type="entry name" value="GNAT"/>
    <property type="match status" value="1"/>
</dbReference>
<organism evidence="5 6">
    <name type="scientific">Malassezia vespertilionis</name>
    <dbReference type="NCBI Taxonomy" id="2020962"/>
    <lineage>
        <taxon>Eukaryota</taxon>
        <taxon>Fungi</taxon>
        <taxon>Dikarya</taxon>
        <taxon>Basidiomycota</taxon>
        <taxon>Ustilaginomycotina</taxon>
        <taxon>Malasseziomycetes</taxon>
        <taxon>Malasseziales</taxon>
        <taxon>Malasseziaceae</taxon>
        <taxon>Malassezia</taxon>
    </lineage>
</organism>
<dbReference type="STRING" id="2020962.A0A2N1JGR2"/>